<dbReference type="SMART" id="SM00160">
    <property type="entry name" value="RanBD"/>
    <property type="match status" value="1"/>
</dbReference>
<dbReference type="Proteomes" id="UP001046870">
    <property type="component" value="Chromosome 18"/>
</dbReference>
<dbReference type="GO" id="GO:0030027">
    <property type="term" value="C:lamellipodium"/>
    <property type="evidence" value="ECO:0007669"/>
    <property type="project" value="UniProtKB-SubCell"/>
</dbReference>
<dbReference type="GO" id="GO:0003779">
    <property type="term" value="F:actin binding"/>
    <property type="evidence" value="ECO:0007669"/>
    <property type="project" value="UniProtKB-KW"/>
</dbReference>
<dbReference type="PANTHER" id="PTHR11202">
    <property type="entry name" value="SPROUTY-RELATED, EVH1 DOMAIN-CONTAINING PROTEIN FAMILY MEMBER"/>
    <property type="match status" value="1"/>
</dbReference>
<keyword evidence="7" id="KW-0729">SH3-binding</keyword>
<dbReference type="SUPFAM" id="SSF50729">
    <property type="entry name" value="PH domain-like"/>
    <property type="match status" value="1"/>
</dbReference>
<evidence type="ECO:0000256" key="7">
    <source>
        <dbReference type="ARBA" id="ARBA00023036"/>
    </source>
</evidence>
<dbReference type="GO" id="GO:0005829">
    <property type="term" value="C:cytosol"/>
    <property type="evidence" value="ECO:0007669"/>
    <property type="project" value="UniProtKB-ARBA"/>
</dbReference>
<dbReference type="Gene3D" id="2.30.29.30">
    <property type="entry name" value="Pleckstrin-homology domain (PH domain)/Phosphotyrosine-binding domain (PTB)"/>
    <property type="match status" value="1"/>
</dbReference>
<feature type="domain" description="WH1" evidence="12">
    <location>
        <begin position="26"/>
        <end position="139"/>
    </location>
</feature>
<comment type="similarity">
    <text evidence="4">Belongs to the Ena/VASP family.</text>
</comment>
<evidence type="ECO:0000256" key="8">
    <source>
        <dbReference type="ARBA" id="ARBA00023203"/>
    </source>
</evidence>
<evidence type="ECO:0000313" key="14">
    <source>
        <dbReference type="Proteomes" id="UP001046870"/>
    </source>
</evidence>
<dbReference type="PANTHER" id="PTHR11202:SF1">
    <property type="entry name" value="PROTEIN ENABLED HOMOLOG"/>
    <property type="match status" value="1"/>
</dbReference>
<dbReference type="GO" id="GO:0005856">
    <property type="term" value="C:cytoskeleton"/>
    <property type="evidence" value="ECO:0007669"/>
    <property type="project" value="UniProtKB-SubCell"/>
</dbReference>
<accession>A0A9D3PI45</accession>
<evidence type="ECO:0000256" key="11">
    <source>
        <dbReference type="SAM" id="MobiDB-lite"/>
    </source>
</evidence>
<dbReference type="OrthoDB" id="31170at2759"/>
<comment type="caution">
    <text evidence="13">The sequence shown here is derived from an EMBL/GenBank/DDBJ whole genome shotgun (WGS) entry which is preliminary data.</text>
</comment>
<feature type="compositionally biased region" description="Basic and acidic residues" evidence="11">
    <location>
        <begin position="177"/>
        <end position="230"/>
    </location>
</feature>
<evidence type="ECO:0000256" key="1">
    <source>
        <dbReference type="ARBA" id="ARBA00004245"/>
    </source>
</evidence>
<dbReference type="InterPro" id="IPR000697">
    <property type="entry name" value="WH1/EVH1_dom"/>
</dbReference>
<comment type="subcellular location">
    <subcellularLocation>
        <location evidence="2">Cell projection</location>
        <location evidence="2">Filopodium</location>
    </subcellularLocation>
    <subcellularLocation>
        <location evidence="3">Cell projection</location>
        <location evidence="3">Lamellipodium</location>
    </subcellularLocation>
    <subcellularLocation>
        <location evidence="1">Cytoplasm</location>
        <location evidence="1">Cytoskeleton</location>
    </subcellularLocation>
</comment>
<evidence type="ECO:0000256" key="2">
    <source>
        <dbReference type="ARBA" id="ARBA00004486"/>
    </source>
</evidence>
<dbReference type="EMBL" id="JAFDVH010000018">
    <property type="protein sequence ID" value="KAG7460908.1"/>
    <property type="molecule type" value="Genomic_DNA"/>
</dbReference>
<dbReference type="SMART" id="SM00461">
    <property type="entry name" value="WH1"/>
    <property type="match status" value="1"/>
</dbReference>
<proteinExistence type="inferred from homology"/>
<keyword evidence="8" id="KW-0009">Actin-binding</keyword>
<evidence type="ECO:0000256" key="4">
    <source>
        <dbReference type="ARBA" id="ARBA00009785"/>
    </source>
</evidence>
<evidence type="ECO:0000256" key="6">
    <source>
        <dbReference type="ARBA" id="ARBA00022553"/>
    </source>
</evidence>
<feature type="region of interest" description="Disordered" evidence="11">
    <location>
        <begin position="177"/>
        <end position="254"/>
    </location>
</feature>
<evidence type="ECO:0000256" key="9">
    <source>
        <dbReference type="ARBA" id="ARBA00023212"/>
    </source>
</evidence>
<keyword evidence="9" id="KW-0206">Cytoskeleton</keyword>
<keyword evidence="5" id="KW-0963">Cytoplasm</keyword>
<dbReference type="AlphaFoldDB" id="A0A9D3PI45"/>
<sequence>MQLHSTKHCKASGFILNERCVLSSKMEIYREQSICQARAAVMVYDDANKKWVPAGGSTGFSRVHIYHHTGNNAFRVVGRKIQDHQVVINCAIPKGLKYNQATQTFHQWRDARQVYGLNFGSKEDANVFASAMMHALEVLNSLDTGPTLPRHAQQVQNGPSPDELDIQRRQLQELQRQKELERAERERAEREQREMLERERAERERQERERLERERAEREQAERERLERSGWSRSSWSGRSWSSRSRRESAPRES</sequence>
<evidence type="ECO:0000256" key="3">
    <source>
        <dbReference type="ARBA" id="ARBA00004510"/>
    </source>
</evidence>
<dbReference type="GO" id="GO:0005925">
    <property type="term" value="C:focal adhesion"/>
    <property type="evidence" value="ECO:0007669"/>
    <property type="project" value="UniProtKB-ARBA"/>
</dbReference>
<feature type="compositionally biased region" description="Basic and acidic residues" evidence="11">
    <location>
        <begin position="245"/>
        <end position="254"/>
    </location>
</feature>
<dbReference type="PROSITE" id="PS50229">
    <property type="entry name" value="WH1"/>
    <property type="match status" value="1"/>
</dbReference>
<feature type="compositionally biased region" description="Low complexity" evidence="11">
    <location>
        <begin position="231"/>
        <end position="243"/>
    </location>
</feature>
<keyword evidence="14" id="KW-1185">Reference proteome</keyword>
<name>A0A9D3PI45_MEGAT</name>
<organism evidence="13 14">
    <name type="scientific">Megalops atlanticus</name>
    <name type="common">Tarpon</name>
    <name type="synonym">Clupea gigantea</name>
    <dbReference type="NCBI Taxonomy" id="7932"/>
    <lineage>
        <taxon>Eukaryota</taxon>
        <taxon>Metazoa</taxon>
        <taxon>Chordata</taxon>
        <taxon>Craniata</taxon>
        <taxon>Vertebrata</taxon>
        <taxon>Euteleostomi</taxon>
        <taxon>Actinopterygii</taxon>
        <taxon>Neopterygii</taxon>
        <taxon>Teleostei</taxon>
        <taxon>Elopiformes</taxon>
        <taxon>Megalopidae</taxon>
        <taxon>Megalops</taxon>
    </lineage>
</organism>
<protein>
    <recommendedName>
        <fullName evidence="12">WH1 domain-containing protein</fullName>
    </recommendedName>
</protein>
<dbReference type="GO" id="GO:0005522">
    <property type="term" value="F:profilin binding"/>
    <property type="evidence" value="ECO:0007669"/>
    <property type="project" value="TreeGrafter"/>
</dbReference>
<evidence type="ECO:0000256" key="5">
    <source>
        <dbReference type="ARBA" id="ARBA00022490"/>
    </source>
</evidence>
<evidence type="ECO:0000313" key="13">
    <source>
        <dbReference type="EMBL" id="KAG7460908.1"/>
    </source>
</evidence>
<reference evidence="13" key="1">
    <citation type="submission" date="2021-01" db="EMBL/GenBank/DDBJ databases">
        <authorList>
            <person name="Zahm M."/>
            <person name="Roques C."/>
            <person name="Cabau C."/>
            <person name="Klopp C."/>
            <person name="Donnadieu C."/>
            <person name="Jouanno E."/>
            <person name="Lampietro C."/>
            <person name="Louis A."/>
            <person name="Herpin A."/>
            <person name="Echchiki A."/>
            <person name="Berthelot C."/>
            <person name="Parey E."/>
            <person name="Roest-Crollius H."/>
            <person name="Braasch I."/>
            <person name="Postlethwait J."/>
            <person name="Bobe J."/>
            <person name="Montfort J."/>
            <person name="Bouchez O."/>
            <person name="Begum T."/>
            <person name="Mejri S."/>
            <person name="Adams A."/>
            <person name="Chen W.-J."/>
            <person name="Guiguen Y."/>
        </authorList>
    </citation>
    <scope>NUCLEOTIDE SEQUENCE</scope>
    <source>
        <strain evidence="13">YG-15Mar2019-1</strain>
        <tissue evidence="13">Brain</tissue>
    </source>
</reference>
<evidence type="ECO:0000259" key="12">
    <source>
        <dbReference type="PROSITE" id="PS50229"/>
    </source>
</evidence>
<dbReference type="GO" id="GO:0017124">
    <property type="term" value="F:SH3 domain binding"/>
    <property type="evidence" value="ECO:0007669"/>
    <property type="project" value="UniProtKB-KW"/>
</dbReference>
<dbReference type="GO" id="GO:0007411">
    <property type="term" value="P:axon guidance"/>
    <property type="evidence" value="ECO:0007669"/>
    <property type="project" value="TreeGrafter"/>
</dbReference>
<dbReference type="FunFam" id="2.30.29.30:FF:000047">
    <property type="entry name" value="vasodilator-stimulated phosphoprotein isoform X2"/>
    <property type="match status" value="1"/>
</dbReference>
<dbReference type="CDD" id="cd01207">
    <property type="entry name" value="EVH1_Ena_VASP-like"/>
    <property type="match status" value="1"/>
</dbReference>
<dbReference type="InterPro" id="IPR011993">
    <property type="entry name" value="PH-like_dom_sf"/>
</dbReference>
<keyword evidence="10" id="KW-0966">Cell projection</keyword>
<dbReference type="Pfam" id="PF00568">
    <property type="entry name" value="WH1"/>
    <property type="match status" value="1"/>
</dbReference>
<dbReference type="GO" id="GO:0008154">
    <property type="term" value="P:actin polymerization or depolymerization"/>
    <property type="evidence" value="ECO:0007669"/>
    <property type="project" value="TreeGrafter"/>
</dbReference>
<dbReference type="GO" id="GO:0070358">
    <property type="term" value="P:actin polymerization-dependent cell motility"/>
    <property type="evidence" value="ECO:0007669"/>
    <property type="project" value="TreeGrafter"/>
</dbReference>
<gene>
    <name evidence="13" type="ORF">MATL_G00203790</name>
</gene>
<dbReference type="InterPro" id="IPR000156">
    <property type="entry name" value="Ran_bind_dom"/>
</dbReference>
<evidence type="ECO:0000256" key="10">
    <source>
        <dbReference type="ARBA" id="ARBA00023273"/>
    </source>
</evidence>
<keyword evidence="6" id="KW-0597">Phosphoprotein</keyword>
<dbReference type="GO" id="GO:0030175">
    <property type="term" value="C:filopodium"/>
    <property type="evidence" value="ECO:0007669"/>
    <property type="project" value="UniProtKB-SubCell"/>
</dbReference>